<accession>A0A6G2BG01</accession>
<evidence type="ECO:0000313" key="1">
    <source>
        <dbReference type="EMBL" id="MTE20999.1"/>
    </source>
</evidence>
<organism evidence="1 2">
    <name type="scientific">Streptomyces taklimakanensis</name>
    <dbReference type="NCBI Taxonomy" id="2569853"/>
    <lineage>
        <taxon>Bacteria</taxon>
        <taxon>Bacillati</taxon>
        <taxon>Actinomycetota</taxon>
        <taxon>Actinomycetes</taxon>
        <taxon>Kitasatosporales</taxon>
        <taxon>Streptomycetaceae</taxon>
        <taxon>Streptomyces</taxon>
    </lineage>
</organism>
<dbReference type="EMBL" id="WIXO01000001">
    <property type="protein sequence ID" value="MTE20999.1"/>
    <property type="molecule type" value="Genomic_DNA"/>
</dbReference>
<comment type="caution">
    <text evidence="1">The sequence shown here is derived from an EMBL/GenBank/DDBJ whole genome shotgun (WGS) entry which is preliminary data.</text>
</comment>
<proteinExistence type="predicted"/>
<name>A0A6G2BG01_9ACTN</name>
<protein>
    <submittedName>
        <fullName evidence="1">Dehydrogenase</fullName>
    </submittedName>
</protein>
<dbReference type="OrthoDB" id="4221587at2"/>
<sequence>MSASSSGPVGSWTGTVSYDKQVDAYTANFADDGSVSMDTEKSSGSGNWTATESDAFHFTVREVFKGQQISPTGKTVAYIQIEVDARLSGSEFSGSGKATVYGTDGSVVYSTVAETTARRSG</sequence>
<dbReference type="Proteomes" id="UP000473014">
    <property type="component" value="Unassembled WGS sequence"/>
</dbReference>
<evidence type="ECO:0000313" key="2">
    <source>
        <dbReference type="Proteomes" id="UP000473014"/>
    </source>
</evidence>
<keyword evidence="2" id="KW-1185">Reference proteome</keyword>
<dbReference type="AlphaFoldDB" id="A0A6G2BG01"/>
<reference evidence="1 2" key="1">
    <citation type="submission" date="2019-11" db="EMBL/GenBank/DDBJ databases">
        <authorList>
            <person name="Yuan L."/>
        </authorList>
    </citation>
    <scope>NUCLEOTIDE SEQUENCE [LARGE SCALE GENOMIC DNA]</scope>
    <source>
        <strain evidence="1 2">TRM43335</strain>
    </source>
</reference>
<dbReference type="RefSeq" id="WP_155071898.1">
    <property type="nucleotide sequence ID" value="NZ_WIXO01000001.1"/>
</dbReference>
<gene>
    <name evidence="1" type="ORF">F0L17_18115</name>
</gene>